<evidence type="ECO:0000313" key="3">
    <source>
        <dbReference type="Proteomes" id="UP001297272"/>
    </source>
</evidence>
<dbReference type="EMBL" id="JAFMNX010000001">
    <property type="protein sequence ID" value="MBS9719780.1"/>
    <property type="molecule type" value="Genomic_DNA"/>
</dbReference>
<name>A0ABS5RSK1_9HYPH</name>
<organism evidence="2 3">
    <name type="scientific">Tianweitania aestuarii</name>
    <dbReference type="NCBI Taxonomy" id="2814886"/>
    <lineage>
        <taxon>Bacteria</taxon>
        <taxon>Pseudomonadati</taxon>
        <taxon>Pseudomonadota</taxon>
        <taxon>Alphaproteobacteria</taxon>
        <taxon>Hyphomicrobiales</taxon>
        <taxon>Phyllobacteriaceae</taxon>
        <taxon>Tianweitania</taxon>
    </lineage>
</organism>
<proteinExistence type="predicted"/>
<reference evidence="2 3" key="1">
    <citation type="submission" date="2021-03" db="EMBL/GenBank/DDBJ databases">
        <title>Tianweitania aestuarii sp. nov., isolated from a tidal flat.</title>
        <authorList>
            <person name="Park S."/>
            <person name="Yoon J.-H."/>
        </authorList>
    </citation>
    <scope>NUCLEOTIDE SEQUENCE [LARGE SCALE GENOMIC DNA]</scope>
    <source>
        <strain evidence="2 3">BSSL-BM11</strain>
    </source>
</reference>
<keyword evidence="1" id="KW-1133">Transmembrane helix</keyword>
<dbReference type="RefSeq" id="WP_213983385.1">
    <property type="nucleotide sequence ID" value="NZ_JAFMNX010000001.1"/>
</dbReference>
<protein>
    <recommendedName>
        <fullName evidence="4">CoxF protein</fullName>
    </recommendedName>
</protein>
<keyword evidence="1" id="KW-0812">Transmembrane</keyword>
<keyword evidence="1" id="KW-0472">Membrane</keyword>
<gene>
    <name evidence="2" type="ORF">JYU29_03655</name>
</gene>
<evidence type="ECO:0000256" key="1">
    <source>
        <dbReference type="SAM" id="Phobius"/>
    </source>
</evidence>
<comment type="caution">
    <text evidence="2">The sequence shown here is derived from an EMBL/GenBank/DDBJ whole genome shotgun (WGS) entry which is preliminary data.</text>
</comment>
<sequence length="57" mass="6348">MSGERNQFEETVKLTDKQRKARRSRSVAIAIGLAILVVIFYVATIAKFGPSLLSRPL</sequence>
<evidence type="ECO:0008006" key="4">
    <source>
        <dbReference type="Google" id="ProtNLM"/>
    </source>
</evidence>
<feature type="transmembrane region" description="Helical" evidence="1">
    <location>
        <begin position="27"/>
        <end position="48"/>
    </location>
</feature>
<accession>A0ABS5RSK1</accession>
<dbReference type="Proteomes" id="UP001297272">
    <property type="component" value="Unassembled WGS sequence"/>
</dbReference>
<evidence type="ECO:0000313" key="2">
    <source>
        <dbReference type="EMBL" id="MBS9719780.1"/>
    </source>
</evidence>
<keyword evidence="3" id="KW-1185">Reference proteome</keyword>